<feature type="region of interest" description="Disordered" evidence="1">
    <location>
        <begin position="224"/>
        <end position="261"/>
    </location>
</feature>
<dbReference type="Proteomes" id="UP000193240">
    <property type="component" value="Unassembled WGS sequence"/>
</dbReference>
<feature type="compositionally biased region" description="Polar residues" evidence="1">
    <location>
        <begin position="363"/>
        <end position="375"/>
    </location>
</feature>
<feature type="region of interest" description="Disordered" evidence="1">
    <location>
        <begin position="864"/>
        <end position="885"/>
    </location>
</feature>
<reference evidence="3 4" key="1">
    <citation type="journal article" date="2017" name="Genome Announc.">
        <title>Genome sequence of the saprophytic ascomycete Epicoccum nigrum ICMP 19927 strain isolated from New Zealand.</title>
        <authorList>
            <person name="Fokin M."/>
            <person name="Fleetwood D."/>
            <person name="Weir B.S."/>
            <person name="Villas-Boas S.G."/>
        </authorList>
    </citation>
    <scope>NUCLEOTIDE SEQUENCE [LARGE SCALE GENOMIC DNA]</scope>
    <source>
        <strain evidence="3 4">ICMP 19927</strain>
    </source>
</reference>
<feature type="compositionally biased region" description="Low complexity" evidence="1">
    <location>
        <begin position="228"/>
        <end position="245"/>
    </location>
</feature>
<dbReference type="GO" id="GO:0006307">
    <property type="term" value="P:DNA alkylation repair"/>
    <property type="evidence" value="ECO:0007669"/>
    <property type="project" value="TreeGrafter"/>
</dbReference>
<keyword evidence="4" id="KW-1185">Reference proteome</keyword>
<evidence type="ECO:0000313" key="3">
    <source>
        <dbReference type="EMBL" id="OSS54848.1"/>
    </source>
</evidence>
<feature type="compositionally biased region" description="Basic and acidic residues" evidence="1">
    <location>
        <begin position="1089"/>
        <end position="1118"/>
    </location>
</feature>
<dbReference type="Gene3D" id="2.60.120.590">
    <property type="entry name" value="Alpha-ketoglutarate-dependent dioxygenase AlkB-like"/>
    <property type="match status" value="1"/>
</dbReference>
<accession>A0A1Y2MHX5</accession>
<dbReference type="PANTHER" id="PTHR31573:SF4">
    <property type="entry name" value="FE2OG DIOXYGENASE DOMAIN-CONTAINING PROTEIN"/>
    <property type="match status" value="1"/>
</dbReference>
<dbReference type="PANTHER" id="PTHR31573">
    <property type="entry name" value="ALPHA-KETOGLUTARATE-DEPENDENT DIOXYGENASE ALKB HOMOLOG 2"/>
    <property type="match status" value="1"/>
</dbReference>
<dbReference type="GO" id="GO:0051747">
    <property type="term" value="F:cytosine C-5 DNA demethylase activity"/>
    <property type="evidence" value="ECO:0007669"/>
    <property type="project" value="TreeGrafter"/>
</dbReference>
<name>A0A1Y2MHX5_EPING</name>
<dbReference type="EMBL" id="KZ107838">
    <property type="protein sequence ID" value="OSS54848.1"/>
    <property type="molecule type" value="Genomic_DNA"/>
</dbReference>
<feature type="compositionally biased region" description="Polar residues" evidence="1">
    <location>
        <begin position="159"/>
        <end position="168"/>
    </location>
</feature>
<dbReference type="STRING" id="105696.A0A1Y2MHX5"/>
<gene>
    <name evidence="3" type="ORF">B5807_00774</name>
</gene>
<evidence type="ECO:0000259" key="2">
    <source>
        <dbReference type="Pfam" id="PF13532"/>
    </source>
</evidence>
<feature type="compositionally biased region" description="Polar residues" evidence="1">
    <location>
        <begin position="335"/>
        <end position="346"/>
    </location>
</feature>
<feature type="region of interest" description="Disordered" evidence="1">
    <location>
        <begin position="1047"/>
        <end position="1118"/>
    </location>
</feature>
<feature type="compositionally biased region" description="Gly residues" evidence="1">
    <location>
        <begin position="1078"/>
        <end position="1087"/>
    </location>
</feature>
<evidence type="ECO:0000256" key="1">
    <source>
        <dbReference type="SAM" id="MobiDB-lite"/>
    </source>
</evidence>
<dbReference type="SUPFAM" id="SSF51197">
    <property type="entry name" value="Clavaminate synthase-like"/>
    <property type="match status" value="1"/>
</dbReference>
<dbReference type="InterPro" id="IPR032852">
    <property type="entry name" value="ALKBH2"/>
</dbReference>
<feature type="compositionally biased region" description="Polar residues" evidence="1">
    <location>
        <begin position="91"/>
        <end position="102"/>
    </location>
</feature>
<proteinExistence type="predicted"/>
<feature type="compositionally biased region" description="Basic and acidic residues" evidence="1">
    <location>
        <begin position="1050"/>
        <end position="1077"/>
    </location>
</feature>
<dbReference type="Pfam" id="PF13532">
    <property type="entry name" value="2OG-FeII_Oxy_2"/>
    <property type="match status" value="1"/>
</dbReference>
<dbReference type="InterPro" id="IPR027450">
    <property type="entry name" value="AlkB-like"/>
</dbReference>
<feature type="compositionally biased region" description="Polar residues" evidence="1">
    <location>
        <begin position="18"/>
        <end position="48"/>
    </location>
</feature>
<feature type="compositionally biased region" description="Basic and acidic residues" evidence="1">
    <location>
        <begin position="170"/>
        <end position="185"/>
    </location>
</feature>
<evidence type="ECO:0000313" key="4">
    <source>
        <dbReference type="Proteomes" id="UP000193240"/>
    </source>
</evidence>
<feature type="region of interest" description="Disordered" evidence="1">
    <location>
        <begin position="335"/>
        <end position="375"/>
    </location>
</feature>
<feature type="domain" description="Alpha-ketoglutarate-dependent dioxygenase AlkB-like" evidence="2">
    <location>
        <begin position="888"/>
        <end position="1033"/>
    </location>
</feature>
<dbReference type="InterPro" id="IPR037151">
    <property type="entry name" value="AlkB-like_sf"/>
</dbReference>
<protein>
    <recommendedName>
        <fullName evidence="2">Alpha-ketoglutarate-dependent dioxygenase AlkB-like domain-containing protein</fullName>
    </recommendedName>
</protein>
<organism evidence="3 4">
    <name type="scientific">Epicoccum nigrum</name>
    <name type="common">Soil fungus</name>
    <name type="synonym">Epicoccum purpurascens</name>
    <dbReference type="NCBI Taxonomy" id="105696"/>
    <lineage>
        <taxon>Eukaryota</taxon>
        <taxon>Fungi</taxon>
        <taxon>Dikarya</taxon>
        <taxon>Ascomycota</taxon>
        <taxon>Pezizomycotina</taxon>
        <taxon>Dothideomycetes</taxon>
        <taxon>Pleosporomycetidae</taxon>
        <taxon>Pleosporales</taxon>
        <taxon>Pleosporineae</taxon>
        <taxon>Didymellaceae</taxon>
        <taxon>Epicoccum</taxon>
    </lineage>
</organism>
<dbReference type="GO" id="GO:0035516">
    <property type="term" value="F:broad specificity oxidative DNA demethylase activity"/>
    <property type="evidence" value="ECO:0007669"/>
    <property type="project" value="TreeGrafter"/>
</dbReference>
<feature type="compositionally biased region" description="Basic and acidic residues" evidence="1">
    <location>
        <begin position="124"/>
        <end position="138"/>
    </location>
</feature>
<dbReference type="AlphaFoldDB" id="A0A1Y2MHX5"/>
<dbReference type="OMA" id="THMIANA"/>
<feature type="region of interest" description="Disordered" evidence="1">
    <location>
        <begin position="1"/>
        <end position="211"/>
    </location>
</feature>
<sequence length="1118" mass="122120">MGTPKRKRQLDDSAIADMSSQGTHTAEPSTQTSGLSNPAQQDEAPSSPTKRRKDSLTQLGSDPRNFGTAASQRPRRGTVSQPLLQAPISLGSENLDGTSNAQACHDSNDGDDQLPQLSAWEVKGNLEHNTSERERTPEQEQVPTTPLPTPPQTVEKLSTENLPKSSPCRSAREQRPPERCQRQQEQETTPTRKKPGAGRLGANLKKGEPAAVDQGSCIVRVKIPMSATQETDPSTSSTDSYSFRSKSVDPPSTHGSQVQGRSAIETNSFQEPETFAQPRPEPVLADTQSLYSSQHDHDAEAHVATLKTSNNSPWERLRTSSRISKHDGVQNQAVINDQSWRTEPTQPLNPPEIATFPAGKRQGSPSVSSHASQATTIDEASLHMPPRNHALSKQELHNIAAQLFAHRNLTPKPEPLGQPAVWAETRMDLCETLHYFRAYQGACHSNGGFVRGFMFDKVAGTRDYIDSNVVIARAGGGRAKDKESGEMRAAKDQVEGVTCQNLRNCMSHYNPVVIIVGVDNPHMPSQPPHQYCVLDYFKPTHVWSEMSEGKQIVRYRFEKLNVDRQSWWRAKGVEDAIGLGDLAPPFSKPCGTCAREFPQIYLNGWMCLHPTCGSFWRIFPSGPDSSQGSKPYEPDEAALVYDPRFLKSHTPWPNDHHIYPLTSNGATTSPHALPGEDTSEAFTRGVVCPTCGRCTARLAWTGWACPCGWTRSPPHTLIPALSTREPLWPLSDTYTGSRDTHSPSVGVDVSFAHGYRINRYTLPGISGFVTHMIANASVVQAPGGADDMFEALQREDIGLARQRMDSSVLKGGLWTRHFTVNFGMPYKFVAAAETRPFPADPGHAINAAREQLDWAARYLLSSLPPAPNDGSPNTPSPSPSPSQTHIPPFNELLALGYFESQRISYHDDGESGLGPTIATLSLGAPGVMRLRLKSAHHTGVSKAGVLVDAPPLPGSLSYAARAKLLPQLAALKGKVAPAAYADRLRQAPKQLGLVGGKKAADALALRVAHGDVVLMHGEEVQRYFEHAVEHQGKLRFALTCRWVDPESLSEEERAGRGERERERRKKEESREEADGGVHCRGGGGMGTAGERDRRDDVAKGPGKEGRGEMHLAAPEPHR</sequence>
<dbReference type="InParanoid" id="A0A1Y2MHX5"/>
<dbReference type="GO" id="GO:0008198">
    <property type="term" value="F:ferrous iron binding"/>
    <property type="evidence" value="ECO:0007669"/>
    <property type="project" value="TreeGrafter"/>
</dbReference>